<keyword evidence="13" id="KW-0472">Membrane</keyword>
<dbReference type="FunFam" id="3.30.565.10:FF:000013">
    <property type="entry name" value="Two-component sensor histidine kinase"/>
    <property type="match status" value="1"/>
</dbReference>
<evidence type="ECO:0000256" key="7">
    <source>
        <dbReference type="ARBA" id="ARBA00022692"/>
    </source>
</evidence>
<dbReference type="PROSITE" id="PS50109">
    <property type="entry name" value="HIS_KIN"/>
    <property type="match status" value="1"/>
</dbReference>
<dbReference type="EC" id="2.7.13.3" evidence="3"/>
<evidence type="ECO:0000256" key="5">
    <source>
        <dbReference type="ARBA" id="ARBA00022553"/>
    </source>
</evidence>
<evidence type="ECO:0000256" key="13">
    <source>
        <dbReference type="ARBA" id="ARBA00023136"/>
    </source>
</evidence>
<evidence type="ECO:0000256" key="10">
    <source>
        <dbReference type="ARBA" id="ARBA00022840"/>
    </source>
</evidence>
<dbReference type="SMART" id="SM00387">
    <property type="entry name" value="HATPase_c"/>
    <property type="match status" value="1"/>
</dbReference>
<evidence type="ECO:0000256" key="4">
    <source>
        <dbReference type="ARBA" id="ARBA00022475"/>
    </source>
</evidence>
<evidence type="ECO:0000256" key="12">
    <source>
        <dbReference type="ARBA" id="ARBA00023012"/>
    </source>
</evidence>
<keyword evidence="9" id="KW-0418">Kinase</keyword>
<dbReference type="AlphaFoldDB" id="A0A6I3NB75"/>
<comment type="catalytic activity">
    <reaction evidence="1">
        <text>ATP + protein L-histidine = ADP + protein N-phospho-L-histidine.</text>
        <dbReference type="EC" id="2.7.13.3"/>
    </reaction>
</comment>
<evidence type="ECO:0000256" key="2">
    <source>
        <dbReference type="ARBA" id="ARBA00004651"/>
    </source>
</evidence>
<dbReference type="GO" id="GO:0000155">
    <property type="term" value="F:phosphorelay sensor kinase activity"/>
    <property type="evidence" value="ECO:0007669"/>
    <property type="project" value="InterPro"/>
</dbReference>
<keyword evidence="5" id="KW-0597">Phosphoprotein</keyword>
<dbReference type="PANTHER" id="PTHR45528">
    <property type="entry name" value="SENSOR HISTIDINE KINASE CPXA"/>
    <property type="match status" value="1"/>
</dbReference>
<keyword evidence="4" id="KW-1003">Cell membrane</keyword>
<evidence type="ECO:0000256" key="9">
    <source>
        <dbReference type="ARBA" id="ARBA00022777"/>
    </source>
</evidence>
<evidence type="ECO:0000256" key="3">
    <source>
        <dbReference type="ARBA" id="ARBA00012438"/>
    </source>
</evidence>
<dbReference type="SUPFAM" id="SSF55874">
    <property type="entry name" value="ATPase domain of HSP90 chaperone/DNA topoisomerase II/histidine kinase"/>
    <property type="match status" value="1"/>
</dbReference>
<protein>
    <recommendedName>
        <fullName evidence="3">histidine kinase</fullName>
        <ecNumber evidence="3">2.7.13.3</ecNumber>
    </recommendedName>
</protein>
<evidence type="ECO:0000313" key="14">
    <source>
        <dbReference type="EMBL" id="MTL94103.1"/>
    </source>
</evidence>
<dbReference type="Pfam" id="PF00512">
    <property type="entry name" value="HisKA"/>
    <property type="match status" value="1"/>
</dbReference>
<dbReference type="GO" id="GO:0005886">
    <property type="term" value="C:plasma membrane"/>
    <property type="evidence" value="ECO:0007669"/>
    <property type="project" value="UniProtKB-SubCell"/>
</dbReference>
<dbReference type="InterPro" id="IPR050398">
    <property type="entry name" value="HssS/ArlS-like"/>
</dbReference>
<evidence type="ECO:0000256" key="6">
    <source>
        <dbReference type="ARBA" id="ARBA00022679"/>
    </source>
</evidence>
<dbReference type="PRINTS" id="PR00344">
    <property type="entry name" value="BCTRLSENSOR"/>
</dbReference>
<dbReference type="InterPro" id="IPR036097">
    <property type="entry name" value="HisK_dim/P_sf"/>
</dbReference>
<dbReference type="RefSeq" id="WP_129821242.1">
    <property type="nucleotide sequence ID" value="NZ_JAQMIS010000003.1"/>
</dbReference>
<gene>
    <name evidence="14" type="ORF">GMA64_06155</name>
</gene>
<name>A0A6I3NB75_9FIRM</name>
<comment type="caution">
    <text evidence="14">The sequence shown here is derived from an EMBL/GenBank/DDBJ whole genome shotgun (WGS) entry which is preliminary data.</text>
</comment>
<dbReference type="InterPro" id="IPR036890">
    <property type="entry name" value="HATPase_C_sf"/>
</dbReference>
<organism evidence="14">
    <name type="scientific">Turicibacter sanguinis</name>
    <dbReference type="NCBI Taxonomy" id="154288"/>
    <lineage>
        <taxon>Bacteria</taxon>
        <taxon>Bacillati</taxon>
        <taxon>Bacillota</taxon>
        <taxon>Erysipelotrichia</taxon>
        <taxon>Erysipelotrichales</taxon>
        <taxon>Turicibacteraceae</taxon>
        <taxon>Turicibacter</taxon>
    </lineage>
</organism>
<dbReference type="Gene3D" id="3.30.565.10">
    <property type="entry name" value="Histidine kinase-like ATPase, C-terminal domain"/>
    <property type="match status" value="1"/>
</dbReference>
<accession>A0A6I3NB75</accession>
<evidence type="ECO:0000256" key="1">
    <source>
        <dbReference type="ARBA" id="ARBA00000085"/>
    </source>
</evidence>
<evidence type="ECO:0000256" key="8">
    <source>
        <dbReference type="ARBA" id="ARBA00022741"/>
    </source>
</evidence>
<dbReference type="Pfam" id="PF02518">
    <property type="entry name" value="HATPase_c"/>
    <property type="match status" value="1"/>
</dbReference>
<dbReference type="InterPro" id="IPR005467">
    <property type="entry name" value="His_kinase_dom"/>
</dbReference>
<dbReference type="Gene3D" id="1.10.287.130">
    <property type="match status" value="1"/>
</dbReference>
<proteinExistence type="predicted"/>
<dbReference type="PANTHER" id="PTHR45528:SF1">
    <property type="entry name" value="SENSOR HISTIDINE KINASE CPXA"/>
    <property type="match status" value="1"/>
</dbReference>
<dbReference type="SUPFAM" id="SSF47384">
    <property type="entry name" value="Homodimeric domain of signal transducing histidine kinase"/>
    <property type="match status" value="1"/>
</dbReference>
<keyword evidence="6" id="KW-0808">Transferase</keyword>
<reference evidence="14" key="1">
    <citation type="journal article" date="2019" name="Nat. Med.">
        <title>A library of human gut bacterial isolates paired with longitudinal multiomics data enables mechanistic microbiome research.</title>
        <authorList>
            <person name="Poyet M."/>
            <person name="Groussin M."/>
            <person name="Gibbons S.M."/>
            <person name="Avila-Pacheco J."/>
            <person name="Jiang X."/>
            <person name="Kearney S.M."/>
            <person name="Perrotta A.R."/>
            <person name="Berdy B."/>
            <person name="Zhao S."/>
            <person name="Lieberman T.D."/>
            <person name="Swanson P.K."/>
            <person name="Smith M."/>
            <person name="Roesemann S."/>
            <person name="Alexander J.E."/>
            <person name="Rich S.A."/>
            <person name="Livny J."/>
            <person name="Vlamakis H."/>
            <person name="Clish C."/>
            <person name="Bullock K."/>
            <person name="Deik A."/>
            <person name="Scott J."/>
            <person name="Pierce K.A."/>
            <person name="Xavier R.J."/>
            <person name="Alm E.J."/>
        </authorList>
    </citation>
    <scope>NUCLEOTIDE SEQUENCE</scope>
    <source>
        <strain evidence="14">BIOML-A179</strain>
    </source>
</reference>
<keyword evidence="7" id="KW-0812">Transmembrane</keyword>
<dbReference type="EMBL" id="WMQV01000010">
    <property type="protein sequence ID" value="MTL94103.1"/>
    <property type="molecule type" value="Genomic_DNA"/>
</dbReference>
<comment type="subcellular location">
    <subcellularLocation>
        <location evidence="2">Cell membrane</location>
        <topology evidence="2">Multi-pass membrane protein</topology>
    </subcellularLocation>
</comment>
<dbReference type="CDD" id="cd00082">
    <property type="entry name" value="HisKA"/>
    <property type="match status" value="1"/>
</dbReference>
<keyword evidence="8" id="KW-0547">Nucleotide-binding</keyword>
<evidence type="ECO:0000256" key="11">
    <source>
        <dbReference type="ARBA" id="ARBA00022989"/>
    </source>
</evidence>
<sequence>MKNDFSKIKRKIILQVVTVAVVTPIIGAFILYFFIDGIWQAPFADWFLNICQRFGMSYEQAYKFYDDAFRQNKMVWLVSGFIVLLLLAFYFVMSRFTKYFDQISKGVNELLVESDQPIIMSDELAFMAKQLNEVKKTLKERQLAALESEQRKNDLVMYLAHDIKTPLTSVIGYLTLLEESPELPIEYRQKYTKICLDKSHRLETLMNEFFEITRFNLHEMVLEKEAVNLTFMFEQLVDEFYPNLMEKQLKVNLFYEEEIEVYADVDKLARVFNNVLKNAVAYSYPQSMIEINLSKLEGEVKMTFENQGKMIPKHKLETIFEKFYRLDSARTSNTGGAGLGLAISKEIVEAHSGKILATSDEYSTIFTIILPTS</sequence>
<dbReference type="GO" id="GO:0005524">
    <property type="term" value="F:ATP binding"/>
    <property type="evidence" value="ECO:0007669"/>
    <property type="project" value="UniProtKB-KW"/>
</dbReference>
<keyword evidence="11" id="KW-1133">Transmembrane helix</keyword>
<dbReference type="InterPro" id="IPR003661">
    <property type="entry name" value="HisK_dim/P_dom"/>
</dbReference>
<dbReference type="InterPro" id="IPR004358">
    <property type="entry name" value="Sig_transdc_His_kin-like_C"/>
</dbReference>
<keyword evidence="12" id="KW-0902">Two-component regulatory system</keyword>
<dbReference type="InterPro" id="IPR003594">
    <property type="entry name" value="HATPase_dom"/>
</dbReference>
<keyword evidence="10" id="KW-0067">ATP-binding</keyword>
<dbReference type="SMART" id="SM00388">
    <property type="entry name" value="HisKA"/>
    <property type="match status" value="1"/>
</dbReference>